<evidence type="ECO:0000256" key="2">
    <source>
        <dbReference type="ARBA" id="ARBA00009323"/>
    </source>
</evidence>
<dbReference type="Gene3D" id="2.30.31.20">
    <property type="entry name" value="Sporulation-specific cell division protein SsgB"/>
    <property type="match status" value="1"/>
</dbReference>
<evidence type="ECO:0000256" key="1">
    <source>
        <dbReference type="ARBA" id="ARBA00004431"/>
    </source>
</evidence>
<sequence>MSTAIDQAVHARLIATAPQSRMIPAALRYDRTDPFAVRVVFPPIASLDGAEAEWSFARDLLEAGLREPSGTGDVHIWPCGPDATMLEFHTADGVAMVQFGTRDLWHFLARSYELVPKGGEMHHLDVDGDLAALLRGA</sequence>
<dbReference type="GO" id="GO:0000917">
    <property type="term" value="P:division septum assembly"/>
    <property type="evidence" value="ECO:0007669"/>
    <property type="project" value="UniProtKB-KW"/>
</dbReference>
<gene>
    <name evidence="7" type="ORF">EYS09_09905</name>
</gene>
<evidence type="ECO:0000313" key="8">
    <source>
        <dbReference type="Proteomes" id="UP000292452"/>
    </source>
</evidence>
<evidence type="ECO:0000256" key="4">
    <source>
        <dbReference type="ARBA" id="ARBA00022969"/>
    </source>
</evidence>
<reference evidence="7 8" key="1">
    <citation type="submission" date="2019-02" db="EMBL/GenBank/DDBJ databases">
        <title>Draft Genome Sequence of Streptomyces sp. AM-2504, identified by 16S rRNA comparative analysis as a Streptomyces Kasugaensis strain.</title>
        <authorList>
            <person name="Napolioni V."/>
            <person name="Giuliodori A.M."/>
            <person name="Spurio R."/>
            <person name="Fabbretti A."/>
        </authorList>
    </citation>
    <scope>NUCLEOTIDE SEQUENCE [LARGE SCALE GENOMIC DNA]</scope>
    <source>
        <strain evidence="7 8">AM-2504</strain>
    </source>
</reference>
<evidence type="ECO:0000256" key="6">
    <source>
        <dbReference type="ARBA" id="ARBA00023306"/>
    </source>
</evidence>
<evidence type="ECO:0000256" key="3">
    <source>
        <dbReference type="ARBA" id="ARBA00022618"/>
    </source>
</evidence>
<dbReference type="GO" id="GO:0030428">
    <property type="term" value="C:cell septum"/>
    <property type="evidence" value="ECO:0007669"/>
    <property type="project" value="UniProtKB-SubCell"/>
</dbReference>
<name>A0A4Q9HXC6_STRKA</name>
<dbReference type="AlphaFoldDB" id="A0A4Q9HXC6"/>
<dbReference type="Proteomes" id="UP000292452">
    <property type="component" value="Unassembled WGS sequence"/>
</dbReference>
<keyword evidence="6" id="KW-0131">Cell cycle</keyword>
<proteinExistence type="inferred from homology"/>
<keyword evidence="8" id="KW-1185">Reference proteome</keyword>
<dbReference type="Pfam" id="PF04686">
    <property type="entry name" value="SsgA"/>
    <property type="match status" value="1"/>
</dbReference>
<keyword evidence="3 7" id="KW-0132">Cell division</keyword>
<dbReference type="RefSeq" id="WP_094792599.1">
    <property type="nucleotide sequence ID" value="NZ_NDXL01000001.1"/>
</dbReference>
<organism evidence="7 8">
    <name type="scientific">Streptomyces kasugaensis</name>
    <dbReference type="NCBI Taxonomy" id="1946"/>
    <lineage>
        <taxon>Bacteria</taxon>
        <taxon>Bacillati</taxon>
        <taxon>Actinomycetota</taxon>
        <taxon>Actinomycetes</taxon>
        <taxon>Kitasatosporales</taxon>
        <taxon>Streptomycetaceae</taxon>
        <taxon>Streptomyces</taxon>
    </lineage>
</organism>
<protein>
    <submittedName>
        <fullName evidence="7">SsgA family sporulation/cell division regulator</fullName>
    </submittedName>
</protein>
<comment type="similarity">
    <text evidence="2">Belongs to the SsgA family.</text>
</comment>
<keyword evidence="5" id="KW-0717">Septation</keyword>
<keyword evidence="4" id="KW-0749">Sporulation</keyword>
<evidence type="ECO:0000313" key="7">
    <source>
        <dbReference type="EMBL" id="TBO59862.1"/>
    </source>
</evidence>
<evidence type="ECO:0000256" key="5">
    <source>
        <dbReference type="ARBA" id="ARBA00023210"/>
    </source>
</evidence>
<dbReference type="InterPro" id="IPR038658">
    <property type="entry name" value="SsgB_sf"/>
</dbReference>
<accession>A0A4Q9HXC6</accession>
<comment type="subcellular location">
    <subcellularLocation>
        <location evidence="1">Cell septum</location>
    </subcellularLocation>
</comment>
<dbReference type="InterPro" id="IPR006776">
    <property type="entry name" value="SsgB"/>
</dbReference>
<dbReference type="EMBL" id="SIXH01000062">
    <property type="protein sequence ID" value="TBO59862.1"/>
    <property type="molecule type" value="Genomic_DNA"/>
</dbReference>
<dbReference type="GO" id="GO:0030435">
    <property type="term" value="P:sporulation resulting in formation of a cellular spore"/>
    <property type="evidence" value="ECO:0007669"/>
    <property type="project" value="UniProtKB-KW"/>
</dbReference>
<comment type="caution">
    <text evidence="7">The sequence shown here is derived from an EMBL/GenBank/DDBJ whole genome shotgun (WGS) entry which is preliminary data.</text>
</comment>
<dbReference type="OrthoDB" id="3853096at2"/>